<keyword evidence="3" id="KW-1185">Reference proteome</keyword>
<keyword evidence="1" id="KW-1133">Transmembrane helix</keyword>
<reference evidence="2 3" key="1">
    <citation type="submission" date="2023-07" db="EMBL/GenBank/DDBJ databases">
        <title>Paenibacillus sp. JX-17 nov. isolated from soil.</title>
        <authorList>
            <person name="Wan Y."/>
            <person name="Liu B."/>
        </authorList>
    </citation>
    <scope>NUCLEOTIDE SEQUENCE [LARGE SCALE GENOMIC DNA]</scope>
    <source>
        <strain evidence="2 3">JX-17</strain>
    </source>
</reference>
<feature type="transmembrane region" description="Helical" evidence="1">
    <location>
        <begin position="189"/>
        <end position="207"/>
    </location>
</feature>
<organism evidence="2 3">
    <name type="scientific">Paenibacillus lacisoli</name>
    <dbReference type="NCBI Taxonomy" id="3064525"/>
    <lineage>
        <taxon>Bacteria</taxon>
        <taxon>Bacillati</taxon>
        <taxon>Bacillota</taxon>
        <taxon>Bacilli</taxon>
        <taxon>Bacillales</taxon>
        <taxon>Paenibacillaceae</taxon>
        <taxon>Paenibacillus</taxon>
    </lineage>
</organism>
<keyword evidence="1" id="KW-0472">Membrane</keyword>
<accession>A0ABT9CJJ7</accession>
<feature type="transmembrane region" description="Helical" evidence="1">
    <location>
        <begin position="7"/>
        <end position="27"/>
    </location>
</feature>
<dbReference type="InterPro" id="IPR017516">
    <property type="entry name" value="AbrB_dup"/>
</dbReference>
<feature type="transmembrane region" description="Helical" evidence="1">
    <location>
        <begin position="269"/>
        <end position="293"/>
    </location>
</feature>
<proteinExistence type="predicted"/>
<protein>
    <submittedName>
        <fullName evidence="2">AbrB family transcriptional regulator</fullName>
    </submittedName>
</protein>
<keyword evidence="1" id="KW-0812">Transmembrane</keyword>
<dbReference type="RefSeq" id="WP_305024996.1">
    <property type="nucleotide sequence ID" value="NZ_JAUQTB010000009.1"/>
</dbReference>
<dbReference type="InterPro" id="IPR007820">
    <property type="entry name" value="AbrB_fam"/>
</dbReference>
<feature type="transmembrane region" description="Helical" evidence="1">
    <location>
        <begin position="150"/>
        <end position="169"/>
    </location>
</feature>
<evidence type="ECO:0000313" key="2">
    <source>
        <dbReference type="EMBL" id="MDO7907783.1"/>
    </source>
</evidence>
<dbReference type="EMBL" id="JAUQTB010000009">
    <property type="protein sequence ID" value="MDO7907783.1"/>
    <property type="molecule type" value="Genomic_DNA"/>
</dbReference>
<dbReference type="Pfam" id="PF05145">
    <property type="entry name" value="AbrB"/>
    <property type="match status" value="1"/>
</dbReference>
<feature type="transmembrane region" description="Helical" evidence="1">
    <location>
        <begin position="214"/>
        <end position="234"/>
    </location>
</feature>
<comment type="caution">
    <text evidence="2">The sequence shown here is derived from an EMBL/GenBank/DDBJ whole genome shotgun (WGS) entry which is preliminary data.</text>
</comment>
<dbReference type="PIRSF" id="PIRSF038991">
    <property type="entry name" value="Protein_AbrB"/>
    <property type="match status" value="1"/>
</dbReference>
<name>A0ABT9CJJ7_9BACL</name>
<dbReference type="NCBIfam" id="TIGR03082">
    <property type="entry name" value="Gneg_AbrB_dup"/>
    <property type="match status" value="2"/>
</dbReference>
<dbReference type="Proteomes" id="UP001240171">
    <property type="component" value="Unassembled WGS sequence"/>
</dbReference>
<feature type="transmembrane region" description="Helical" evidence="1">
    <location>
        <begin position="332"/>
        <end position="350"/>
    </location>
</feature>
<evidence type="ECO:0000313" key="3">
    <source>
        <dbReference type="Proteomes" id="UP001240171"/>
    </source>
</evidence>
<dbReference type="PANTHER" id="PTHR38457:SF1">
    <property type="entry name" value="REGULATOR ABRB-RELATED"/>
    <property type="match status" value="1"/>
</dbReference>
<feature type="transmembrane region" description="Helical" evidence="1">
    <location>
        <begin position="86"/>
        <end position="107"/>
    </location>
</feature>
<evidence type="ECO:0000256" key="1">
    <source>
        <dbReference type="SAM" id="Phobius"/>
    </source>
</evidence>
<feature type="transmembrane region" description="Helical" evidence="1">
    <location>
        <begin position="240"/>
        <end position="257"/>
    </location>
</feature>
<sequence>MYSKEKCLQIGLTLITGAAGGLLFSLIHLPIPWLLGPMIGSLIGSSLIKNRYVWPAGLRNTGLMIVGYTIGMSLTVQALRRMGTELPYMLILTAMLLLFCAGIAWLVSRISKIDYRTALLGSIPGGLTQVIALAEETRGINLTVVTLTQVVRLMMIVILTPLIVFSPFFGAVHGDQGPLQSAAVSWSGLYPELILFAAASMAAAWLGNRIHFPTAFFLGPALITAALQLCGLHGPVLPKLIIDAAQLLVGIHIGLMLKMDQLIQHRRSFLVAVGSALLLIAGALGLSALLTVLQPVSMATALLSLAPGGMDQMGIIAHEIGANLSIVAGYQVFRTFFIFLAVPPLLRLLFRLVDRRRAGGSE</sequence>
<gene>
    <name evidence="2" type="ORF">Q5741_15330</name>
</gene>
<dbReference type="PANTHER" id="PTHR38457">
    <property type="entry name" value="REGULATOR ABRB-RELATED"/>
    <property type="match status" value="1"/>
</dbReference>